<dbReference type="SMART" id="SM00388">
    <property type="entry name" value="HisKA"/>
    <property type="match status" value="1"/>
</dbReference>
<feature type="region of interest" description="Disordered" evidence="9">
    <location>
        <begin position="362"/>
        <end position="402"/>
    </location>
</feature>
<keyword evidence="7" id="KW-0902">Two-component regulatory system</keyword>
<keyword evidence="6 12" id="KW-0418">Kinase</keyword>
<dbReference type="EMBL" id="JBHSLD010000007">
    <property type="protein sequence ID" value="MFC5381037.1"/>
    <property type="molecule type" value="Genomic_DNA"/>
</dbReference>
<dbReference type="PANTHER" id="PTHR45453:SF1">
    <property type="entry name" value="PHOSPHATE REGULON SENSOR PROTEIN PHOR"/>
    <property type="match status" value="1"/>
</dbReference>
<keyword evidence="10" id="KW-1133">Transmembrane helix</keyword>
<dbReference type="InterPro" id="IPR036890">
    <property type="entry name" value="HATPase_C_sf"/>
</dbReference>
<gene>
    <name evidence="12" type="ORF">ACFPJ6_09555</name>
</gene>
<dbReference type="PRINTS" id="PR00344">
    <property type="entry name" value="BCTRLSENSOR"/>
</dbReference>
<evidence type="ECO:0000313" key="13">
    <source>
        <dbReference type="Proteomes" id="UP001596122"/>
    </source>
</evidence>
<dbReference type="Gene3D" id="3.30.565.10">
    <property type="entry name" value="Histidine kinase-like ATPase, C-terminal domain"/>
    <property type="match status" value="1"/>
</dbReference>
<keyword evidence="13" id="KW-1185">Reference proteome</keyword>
<evidence type="ECO:0000256" key="8">
    <source>
        <dbReference type="ARBA" id="ARBA00039401"/>
    </source>
</evidence>
<dbReference type="SUPFAM" id="SSF47384">
    <property type="entry name" value="Homodimeric domain of signal transducing histidine kinase"/>
    <property type="match status" value="1"/>
</dbReference>
<evidence type="ECO:0000256" key="4">
    <source>
        <dbReference type="ARBA" id="ARBA00022553"/>
    </source>
</evidence>
<dbReference type="InterPro" id="IPR003661">
    <property type="entry name" value="HisK_dim/P_dom"/>
</dbReference>
<evidence type="ECO:0000256" key="2">
    <source>
        <dbReference type="ARBA" id="ARBA00004236"/>
    </source>
</evidence>
<evidence type="ECO:0000256" key="7">
    <source>
        <dbReference type="ARBA" id="ARBA00023012"/>
    </source>
</evidence>
<keyword evidence="4" id="KW-0597">Phosphoprotein</keyword>
<dbReference type="PROSITE" id="PS50109">
    <property type="entry name" value="HIS_KIN"/>
    <property type="match status" value="1"/>
</dbReference>
<dbReference type="Pfam" id="PF02518">
    <property type="entry name" value="HATPase_c"/>
    <property type="match status" value="1"/>
</dbReference>
<dbReference type="CDD" id="cd00075">
    <property type="entry name" value="HATPase"/>
    <property type="match status" value="1"/>
</dbReference>
<dbReference type="RefSeq" id="WP_340270938.1">
    <property type="nucleotide sequence ID" value="NZ_JBBEOG010000008.1"/>
</dbReference>
<evidence type="ECO:0000256" key="5">
    <source>
        <dbReference type="ARBA" id="ARBA00022679"/>
    </source>
</evidence>
<comment type="caution">
    <text evidence="12">The sequence shown here is derived from an EMBL/GenBank/DDBJ whole genome shotgun (WGS) entry which is preliminary data.</text>
</comment>
<dbReference type="InterPro" id="IPR004358">
    <property type="entry name" value="Sig_transdc_His_kin-like_C"/>
</dbReference>
<dbReference type="GO" id="GO:0016301">
    <property type="term" value="F:kinase activity"/>
    <property type="evidence" value="ECO:0007669"/>
    <property type="project" value="UniProtKB-KW"/>
</dbReference>
<evidence type="ECO:0000256" key="10">
    <source>
        <dbReference type="SAM" id="Phobius"/>
    </source>
</evidence>
<dbReference type="CDD" id="cd00082">
    <property type="entry name" value="HisKA"/>
    <property type="match status" value="1"/>
</dbReference>
<accession>A0ABW0GNM4</accession>
<keyword evidence="10" id="KW-0812">Transmembrane</keyword>
<dbReference type="Proteomes" id="UP001596122">
    <property type="component" value="Unassembled WGS sequence"/>
</dbReference>
<dbReference type="SUPFAM" id="SSF55874">
    <property type="entry name" value="ATPase domain of HSP90 chaperone/DNA topoisomerase II/histidine kinase"/>
    <property type="match status" value="1"/>
</dbReference>
<evidence type="ECO:0000256" key="9">
    <source>
        <dbReference type="SAM" id="MobiDB-lite"/>
    </source>
</evidence>
<feature type="domain" description="Histidine kinase" evidence="11">
    <location>
        <begin position="162"/>
        <end position="378"/>
    </location>
</feature>
<evidence type="ECO:0000259" key="11">
    <source>
        <dbReference type="PROSITE" id="PS50109"/>
    </source>
</evidence>
<organism evidence="12 13">
    <name type="scientific">Aquipuribacter nitratireducens</name>
    <dbReference type="NCBI Taxonomy" id="650104"/>
    <lineage>
        <taxon>Bacteria</taxon>
        <taxon>Bacillati</taxon>
        <taxon>Actinomycetota</taxon>
        <taxon>Actinomycetes</taxon>
        <taxon>Micrococcales</taxon>
        <taxon>Intrasporangiaceae</taxon>
        <taxon>Aquipuribacter</taxon>
    </lineage>
</organism>
<evidence type="ECO:0000256" key="3">
    <source>
        <dbReference type="ARBA" id="ARBA00012438"/>
    </source>
</evidence>
<keyword evidence="10" id="KW-0472">Membrane</keyword>
<name>A0ABW0GNM4_9MICO</name>
<dbReference type="InterPro" id="IPR036097">
    <property type="entry name" value="HisK_dim/P_sf"/>
</dbReference>
<dbReference type="InterPro" id="IPR050351">
    <property type="entry name" value="BphY/WalK/GraS-like"/>
</dbReference>
<protein>
    <recommendedName>
        <fullName evidence="8">Sensor-like histidine kinase SenX3</fullName>
        <ecNumber evidence="3">2.7.13.3</ecNumber>
    </recommendedName>
</protein>
<evidence type="ECO:0000256" key="6">
    <source>
        <dbReference type="ARBA" id="ARBA00022777"/>
    </source>
</evidence>
<dbReference type="InterPro" id="IPR005467">
    <property type="entry name" value="His_kinase_dom"/>
</dbReference>
<proteinExistence type="predicted"/>
<dbReference type="InterPro" id="IPR003594">
    <property type="entry name" value="HATPase_dom"/>
</dbReference>
<dbReference type="Gene3D" id="1.10.287.130">
    <property type="match status" value="1"/>
</dbReference>
<dbReference type="SMART" id="SM00387">
    <property type="entry name" value="HATPase_c"/>
    <property type="match status" value="1"/>
</dbReference>
<evidence type="ECO:0000313" key="12">
    <source>
        <dbReference type="EMBL" id="MFC5381037.1"/>
    </source>
</evidence>
<reference evidence="13" key="1">
    <citation type="journal article" date="2019" name="Int. J. Syst. Evol. Microbiol.">
        <title>The Global Catalogue of Microorganisms (GCM) 10K type strain sequencing project: providing services to taxonomists for standard genome sequencing and annotation.</title>
        <authorList>
            <consortium name="The Broad Institute Genomics Platform"/>
            <consortium name="The Broad Institute Genome Sequencing Center for Infectious Disease"/>
            <person name="Wu L."/>
            <person name="Ma J."/>
        </authorList>
    </citation>
    <scope>NUCLEOTIDE SEQUENCE [LARGE SCALE GENOMIC DNA]</scope>
    <source>
        <strain evidence="13">CCUG 43114</strain>
    </source>
</reference>
<dbReference type="PANTHER" id="PTHR45453">
    <property type="entry name" value="PHOSPHATE REGULON SENSOR PROTEIN PHOR"/>
    <property type="match status" value="1"/>
</dbReference>
<dbReference type="EC" id="2.7.13.3" evidence="3"/>
<feature type="transmembrane region" description="Helical" evidence="10">
    <location>
        <begin position="6"/>
        <end position="29"/>
    </location>
</feature>
<comment type="catalytic activity">
    <reaction evidence="1">
        <text>ATP + protein L-histidine = ADP + protein N-phospho-L-histidine.</text>
        <dbReference type="EC" id="2.7.13.3"/>
    </reaction>
</comment>
<sequence>MAAADVVLVVVAVSAGAVLALVAAFALGVRWASPSSGRRTRPGAVDVMARALEETDRPLLVVTRGARVVHASREAVGLGLVRAGFLTHDEVRDIVRAALEAPGDRPGGVEHRLALSRGPLGPGTVEVRLVVRRLDADHVLLDVENRSEAMRVEDVRRDFVVNVSHELKTPVGAISVLAETLESAADDADAVRRFSGRLRQESHRLERLVADVVELSRVQVVDRPGARDVVRLDDVVDDALDQVRVTADEAGIALARSRPSDVRVVGDRELLTTAVRNLLSNAVAYSPGGTRVSVAVGRRDGLALVQVTDRGIGIPVQEQERVFERFYRVDPARSRRTGGTGLGLAIVKHVAEDHGGDVTLWSRPGQGSTFGLRLPDADSPAPRGHDSPDAGPPRSGTPGGHE</sequence>
<keyword evidence="5" id="KW-0808">Transferase</keyword>
<comment type="subcellular location">
    <subcellularLocation>
        <location evidence="2">Cell membrane</location>
    </subcellularLocation>
</comment>
<evidence type="ECO:0000256" key="1">
    <source>
        <dbReference type="ARBA" id="ARBA00000085"/>
    </source>
</evidence>
<dbReference type="Pfam" id="PF00512">
    <property type="entry name" value="HisKA"/>
    <property type="match status" value="1"/>
</dbReference>